<dbReference type="PROSITE" id="PS51278">
    <property type="entry name" value="GATASE_TYPE_2"/>
    <property type="match status" value="1"/>
</dbReference>
<keyword evidence="4 9" id="KW-0547">Nucleotide-binding</keyword>
<reference evidence="12 13" key="1">
    <citation type="submission" date="2019-07" db="EMBL/GenBank/DDBJ databases">
        <title>Sphingomonas alkalisoli sp. nov., isolated from rhizosphere soil of Suaedae salsa.</title>
        <authorList>
            <person name="Zhang H."/>
            <person name="Xu L."/>
            <person name="Zhang J.-X."/>
            <person name="Sun J.-Q."/>
        </authorList>
    </citation>
    <scope>NUCLEOTIDE SEQUENCE [LARGE SCALE GENOMIC DNA]</scope>
    <source>
        <strain evidence="12 13">XS-10</strain>
    </source>
</reference>
<dbReference type="OrthoDB" id="9763290at2"/>
<dbReference type="GO" id="GO:0005524">
    <property type="term" value="F:ATP binding"/>
    <property type="evidence" value="ECO:0007669"/>
    <property type="project" value="UniProtKB-KW"/>
</dbReference>
<dbReference type="GO" id="GO:0006529">
    <property type="term" value="P:asparagine biosynthetic process"/>
    <property type="evidence" value="ECO:0007669"/>
    <property type="project" value="UniProtKB-KW"/>
</dbReference>
<dbReference type="EMBL" id="CP042239">
    <property type="protein sequence ID" value="QDX25523.1"/>
    <property type="molecule type" value="Genomic_DNA"/>
</dbReference>
<feature type="site" description="Important for beta-aspartyl-AMP intermediate formation" evidence="10">
    <location>
        <position position="365"/>
    </location>
</feature>
<evidence type="ECO:0000256" key="7">
    <source>
        <dbReference type="ARBA" id="ARBA00048741"/>
    </source>
</evidence>
<proteinExistence type="inferred from homology"/>
<evidence type="ECO:0000256" key="10">
    <source>
        <dbReference type="PIRSR" id="PIRSR001589-3"/>
    </source>
</evidence>
<dbReference type="PIRSF" id="PIRSF001589">
    <property type="entry name" value="Asn_synthetase_glu-h"/>
    <property type="match status" value="1"/>
</dbReference>
<dbReference type="Gene3D" id="3.40.50.620">
    <property type="entry name" value="HUPs"/>
    <property type="match status" value="1"/>
</dbReference>
<evidence type="ECO:0000256" key="1">
    <source>
        <dbReference type="ARBA" id="ARBA00005187"/>
    </source>
</evidence>
<dbReference type="EC" id="6.3.5.4" evidence="3"/>
<dbReference type="GO" id="GO:0004066">
    <property type="term" value="F:asparagine synthase (glutamine-hydrolyzing) activity"/>
    <property type="evidence" value="ECO:0007669"/>
    <property type="project" value="UniProtKB-EC"/>
</dbReference>
<evidence type="ECO:0000256" key="4">
    <source>
        <dbReference type="ARBA" id="ARBA00022741"/>
    </source>
</evidence>
<dbReference type="InterPro" id="IPR014729">
    <property type="entry name" value="Rossmann-like_a/b/a_fold"/>
</dbReference>
<dbReference type="InterPro" id="IPR051786">
    <property type="entry name" value="ASN_synthetase/amidase"/>
</dbReference>
<dbReference type="Gene3D" id="3.60.20.10">
    <property type="entry name" value="Glutamine Phosphoribosylpyrophosphate, subunit 1, domain 1"/>
    <property type="match status" value="1"/>
</dbReference>
<evidence type="ECO:0000313" key="13">
    <source>
        <dbReference type="Proteomes" id="UP000318055"/>
    </source>
</evidence>
<keyword evidence="5 9" id="KW-0067">ATP-binding</keyword>
<dbReference type="Proteomes" id="UP000318055">
    <property type="component" value="Chromosome"/>
</dbReference>
<dbReference type="KEGG" id="ssua:FPZ54_05485"/>
<dbReference type="Pfam" id="PF13537">
    <property type="entry name" value="GATase_7"/>
    <property type="match status" value="1"/>
</dbReference>
<dbReference type="SUPFAM" id="SSF52402">
    <property type="entry name" value="Adenine nucleotide alpha hydrolases-like"/>
    <property type="match status" value="1"/>
</dbReference>
<dbReference type="GO" id="GO:0005829">
    <property type="term" value="C:cytosol"/>
    <property type="evidence" value="ECO:0007669"/>
    <property type="project" value="TreeGrafter"/>
</dbReference>
<organism evidence="12 13">
    <name type="scientific">Sphingomonas suaedae</name>
    <dbReference type="NCBI Taxonomy" id="2599297"/>
    <lineage>
        <taxon>Bacteria</taxon>
        <taxon>Pseudomonadati</taxon>
        <taxon>Pseudomonadota</taxon>
        <taxon>Alphaproteobacteria</taxon>
        <taxon>Sphingomonadales</taxon>
        <taxon>Sphingomonadaceae</taxon>
        <taxon>Sphingomonas</taxon>
    </lineage>
</organism>
<comment type="pathway">
    <text evidence="1">Amino-acid biosynthesis; L-asparagine biosynthesis; L-asparagine from L-aspartate (L-Gln route): step 1/1.</text>
</comment>
<keyword evidence="12" id="KW-0808">Transferase</keyword>
<dbReference type="InterPro" id="IPR033738">
    <property type="entry name" value="AsnB_N"/>
</dbReference>
<dbReference type="SUPFAM" id="SSF56235">
    <property type="entry name" value="N-terminal nucleophile aminohydrolases (Ntn hydrolases)"/>
    <property type="match status" value="1"/>
</dbReference>
<evidence type="ECO:0000256" key="3">
    <source>
        <dbReference type="ARBA" id="ARBA00012737"/>
    </source>
</evidence>
<sequence>MCGIAGLYYPGTPKPVEPARVRAMTDALVHRGPDGAGVWTAPGVGLGHRRLSIIDLAGGGQPMATSAGDVVVSFNGEIYNFQQVRAELEAKGARFVSHSDTEVLLHGWRAWGVGLLERLNGMFAFALYDARSQSLLLARDRLGVKPLHYAELSDGAVAFASEIKGLLAHPLFRRTPDFTAVEDFLGLGYVPDDASILAGVKKLPAGHYLLLERGRPVPAPVKWWDVDFSQRAKGSARDLEAELIQHLRDAVRSRMIADVPLGAFLSGGVDSSAVVALMAEASRAAVKTCTIGFDEAGYDESAHAALIAERFRTDHRVRNVAADDFALIDTLVHHFDEPFADASALATYRVCELARDSVTVALSGDGADEALAGYRRYKFHAAEERVRSVLPSSVRGMFGALGRVYPKADWAPRPLRAKTTLLALADEGGAAYAKAVGVTRPGVRFGLYTDAARATLGDHRAETRYVETMREAPARDGLDRAQYADFKHWLPGDILTKMDRTSMAVSLEAREPLLDYRFVEFAATLPASMRIRGGQGKWLMKRALEPYLPKEVLYRPKMGFVTPVSAWFRKGLADEAAGLARSRVLAGSGWFESKAIARLAEEHRSGRAEHGRTLWQLMMLERSLGRLFG</sequence>
<dbReference type="PANTHER" id="PTHR43284:SF1">
    <property type="entry name" value="ASPARAGINE SYNTHETASE"/>
    <property type="match status" value="1"/>
</dbReference>
<name>A0A518RDJ8_9SPHN</name>
<comment type="catalytic activity">
    <reaction evidence="7">
        <text>L-aspartate + L-glutamine + ATP + H2O = L-asparagine + L-glutamate + AMP + diphosphate + H(+)</text>
        <dbReference type="Rhea" id="RHEA:12228"/>
        <dbReference type="ChEBI" id="CHEBI:15377"/>
        <dbReference type="ChEBI" id="CHEBI:15378"/>
        <dbReference type="ChEBI" id="CHEBI:29985"/>
        <dbReference type="ChEBI" id="CHEBI:29991"/>
        <dbReference type="ChEBI" id="CHEBI:30616"/>
        <dbReference type="ChEBI" id="CHEBI:33019"/>
        <dbReference type="ChEBI" id="CHEBI:58048"/>
        <dbReference type="ChEBI" id="CHEBI:58359"/>
        <dbReference type="ChEBI" id="CHEBI:456215"/>
        <dbReference type="EC" id="6.3.5.4"/>
    </reaction>
</comment>
<dbReference type="NCBIfam" id="TIGR03108">
    <property type="entry name" value="eps_aminotran_1"/>
    <property type="match status" value="1"/>
</dbReference>
<dbReference type="NCBIfam" id="TIGR01536">
    <property type="entry name" value="asn_synth_AEB"/>
    <property type="match status" value="1"/>
</dbReference>
<feature type="binding site" evidence="9">
    <location>
        <position position="291"/>
    </location>
    <ligand>
        <name>ATP</name>
        <dbReference type="ChEBI" id="CHEBI:30616"/>
    </ligand>
</feature>
<accession>A0A518RDJ8</accession>
<evidence type="ECO:0000256" key="9">
    <source>
        <dbReference type="PIRSR" id="PIRSR001589-2"/>
    </source>
</evidence>
<keyword evidence="8" id="KW-0061">Asparagine biosynthesis</keyword>
<dbReference type="InterPro" id="IPR017539">
    <property type="entry name" value="XrtA_amidotfase"/>
</dbReference>
<dbReference type="InterPro" id="IPR001962">
    <property type="entry name" value="Asn_synthase"/>
</dbReference>
<dbReference type="InterPro" id="IPR017932">
    <property type="entry name" value="GATase_2_dom"/>
</dbReference>
<dbReference type="RefSeq" id="WP_145845572.1">
    <property type="nucleotide sequence ID" value="NZ_CP042239.1"/>
</dbReference>
<evidence type="ECO:0000313" key="12">
    <source>
        <dbReference type="EMBL" id="QDX25523.1"/>
    </source>
</evidence>
<dbReference type="InterPro" id="IPR029055">
    <property type="entry name" value="Ntn_hydrolases_N"/>
</dbReference>
<dbReference type="CDD" id="cd00712">
    <property type="entry name" value="AsnB"/>
    <property type="match status" value="1"/>
</dbReference>
<keyword evidence="13" id="KW-1185">Reference proteome</keyword>
<feature type="binding site" evidence="9">
    <location>
        <position position="100"/>
    </location>
    <ligand>
        <name>L-glutamine</name>
        <dbReference type="ChEBI" id="CHEBI:58359"/>
    </ligand>
</feature>
<dbReference type="GO" id="GO:0016740">
    <property type="term" value="F:transferase activity"/>
    <property type="evidence" value="ECO:0007669"/>
    <property type="project" value="UniProtKB-KW"/>
</dbReference>
<feature type="active site" description="For GATase activity" evidence="8">
    <location>
        <position position="2"/>
    </location>
</feature>
<keyword evidence="6 8" id="KW-0315">Glutamine amidotransferase</keyword>
<gene>
    <name evidence="12" type="ORF">FPZ54_05485</name>
</gene>
<evidence type="ECO:0000259" key="11">
    <source>
        <dbReference type="PROSITE" id="PS51278"/>
    </source>
</evidence>
<evidence type="ECO:0000256" key="2">
    <source>
        <dbReference type="ARBA" id="ARBA00005752"/>
    </source>
</evidence>
<evidence type="ECO:0000256" key="6">
    <source>
        <dbReference type="ARBA" id="ARBA00022962"/>
    </source>
</evidence>
<keyword evidence="8" id="KW-0028">Amino-acid biosynthesis</keyword>
<dbReference type="PANTHER" id="PTHR43284">
    <property type="entry name" value="ASPARAGINE SYNTHETASE (GLUTAMINE-HYDROLYZING)"/>
    <property type="match status" value="1"/>
</dbReference>
<feature type="domain" description="Glutamine amidotransferase type-2" evidence="11">
    <location>
        <begin position="2"/>
        <end position="214"/>
    </location>
</feature>
<protein>
    <recommendedName>
        <fullName evidence="3">asparagine synthase (glutamine-hydrolyzing)</fullName>
        <ecNumber evidence="3">6.3.5.4</ecNumber>
    </recommendedName>
</protein>
<dbReference type="CDD" id="cd01991">
    <property type="entry name" value="Asn_synthase_B_C"/>
    <property type="match status" value="1"/>
</dbReference>
<dbReference type="Pfam" id="PF00733">
    <property type="entry name" value="Asn_synthase"/>
    <property type="match status" value="1"/>
</dbReference>
<dbReference type="AlphaFoldDB" id="A0A518RDJ8"/>
<feature type="binding site" evidence="9">
    <location>
        <begin position="363"/>
        <end position="364"/>
    </location>
    <ligand>
        <name>ATP</name>
        <dbReference type="ChEBI" id="CHEBI:30616"/>
    </ligand>
</feature>
<evidence type="ECO:0000256" key="5">
    <source>
        <dbReference type="ARBA" id="ARBA00022840"/>
    </source>
</evidence>
<evidence type="ECO:0000256" key="8">
    <source>
        <dbReference type="PIRSR" id="PIRSR001589-1"/>
    </source>
</evidence>
<dbReference type="InterPro" id="IPR006426">
    <property type="entry name" value="Asn_synth_AEB"/>
</dbReference>
<comment type="similarity">
    <text evidence="2">Belongs to the asparagine synthetase family.</text>
</comment>